<dbReference type="PIRSF" id="PIRSF001365">
    <property type="entry name" value="DHDPS"/>
    <property type="match status" value="1"/>
</dbReference>
<comment type="caution">
    <text evidence="12">Was originally thought to be a dihydrodipicolinate synthase (DHDPS), catalyzing the condensation of (S)-aspartate-beta-semialdehyde [(S)-ASA] and pyruvate to dihydrodipicolinate (DHDP). However, it was shown in E.coli that the product of the enzymatic reaction is not dihydrodipicolinate but in fact (4S)-4-hydroxy-2,3,4,5-tetrahydro-(2S)-dipicolinic acid (HTPA), and that the consecutive dehydration reaction leading to DHDP is not spontaneous but catalyzed by DapB.</text>
</comment>
<comment type="similarity">
    <text evidence="3 12 13">Belongs to the DapA family.</text>
</comment>
<dbReference type="EMBL" id="JBBWWT010000002">
    <property type="protein sequence ID" value="MEL1264019.1"/>
    <property type="molecule type" value="Genomic_DNA"/>
</dbReference>
<evidence type="ECO:0000256" key="4">
    <source>
        <dbReference type="ARBA" id="ARBA00012086"/>
    </source>
</evidence>
<comment type="subcellular location">
    <subcellularLocation>
        <location evidence="12">Cytoplasm</location>
    </subcellularLocation>
</comment>
<protein>
    <recommendedName>
        <fullName evidence="4 12">4-hydroxy-tetrahydrodipicolinate synthase</fullName>
        <shortName evidence="12">HTPA synthase</shortName>
        <ecNumber evidence="4 12">4.3.3.7</ecNumber>
    </recommendedName>
</protein>
<dbReference type="HAMAP" id="MF_00418">
    <property type="entry name" value="DapA"/>
    <property type="match status" value="1"/>
</dbReference>
<dbReference type="PROSITE" id="PS00665">
    <property type="entry name" value="DHDPS_1"/>
    <property type="match status" value="1"/>
</dbReference>
<feature type="active site" description="Schiff-base intermediate with substrate" evidence="12">
    <location>
        <position position="167"/>
    </location>
</feature>
<dbReference type="CDD" id="cd00950">
    <property type="entry name" value="DHDPS"/>
    <property type="match status" value="1"/>
</dbReference>
<dbReference type="InterPro" id="IPR020624">
    <property type="entry name" value="Schiff_base-form_aldolases_CS"/>
</dbReference>
<comment type="subunit">
    <text evidence="12">Homotetramer; dimer of dimers.</text>
</comment>
<dbReference type="NCBIfam" id="TIGR00674">
    <property type="entry name" value="dapA"/>
    <property type="match status" value="1"/>
</dbReference>
<evidence type="ECO:0000256" key="11">
    <source>
        <dbReference type="ARBA" id="ARBA00047836"/>
    </source>
</evidence>
<evidence type="ECO:0000256" key="2">
    <source>
        <dbReference type="ARBA" id="ARBA00005120"/>
    </source>
</evidence>
<dbReference type="Proteomes" id="UP001459204">
    <property type="component" value="Unassembled WGS sequence"/>
</dbReference>
<evidence type="ECO:0000256" key="7">
    <source>
        <dbReference type="ARBA" id="ARBA00022915"/>
    </source>
</evidence>
<dbReference type="GO" id="GO:0008840">
    <property type="term" value="F:4-hydroxy-tetrahydrodipicolinate synthase activity"/>
    <property type="evidence" value="ECO:0007669"/>
    <property type="project" value="UniProtKB-EC"/>
</dbReference>
<feature type="binding site" evidence="12">
    <location>
        <position position="46"/>
    </location>
    <ligand>
        <name>pyruvate</name>
        <dbReference type="ChEBI" id="CHEBI:15361"/>
    </ligand>
</feature>
<keyword evidence="10 12" id="KW-0704">Schiff base</keyword>
<dbReference type="Gene3D" id="3.20.20.70">
    <property type="entry name" value="Aldolase class I"/>
    <property type="match status" value="1"/>
</dbReference>
<dbReference type="Pfam" id="PF00701">
    <property type="entry name" value="DHDPS"/>
    <property type="match status" value="1"/>
</dbReference>
<dbReference type="InterPro" id="IPR020625">
    <property type="entry name" value="Schiff_base-form_aldolases_AS"/>
</dbReference>
<dbReference type="PRINTS" id="PR00146">
    <property type="entry name" value="DHPICSNTHASE"/>
</dbReference>
<dbReference type="SMART" id="SM01130">
    <property type="entry name" value="DHDPS"/>
    <property type="match status" value="1"/>
</dbReference>
<comment type="pathway">
    <text evidence="2 12">Amino-acid biosynthesis; L-lysine biosynthesis via DAP pathway; (S)-tetrahydrodipicolinate from L-aspartate: step 3/4.</text>
</comment>
<evidence type="ECO:0000256" key="1">
    <source>
        <dbReference type="ARBA" id="ARBA00003294"/>
    </source>
</evidence>
<dbReference type="RefSeq" id="WP_341725197.1">
    <property type="nucleotide sequence ID" value="NZ_JBBWWT010000002.1"/>
</dbReference>
<organism evidence="14 15">
    <name type="scientific">Pseudoxanthomonas putridarboris</name>
    <dbReference type="NCBI Taxonomy" id="752605"/>
    <lineage>
        <taxon>Bacteria</taxon>
        <taxon>Pseudomonadati</taxon>
        <taxon>Pseudomonadota</taxon>
        <taxon>Gammaproteobacteria</taxon>
        <taxon>Lysobacterales</taxon>
        <taxon>Lysobacteraceae</taxon>
        <taxon>Pseudoxanthomonas</taxon>
    </lineage>
</organism>
<keyword evidence="15" id="KW-1185">Reference proteome</keyword>
<comment type="caution">
    <text evidence="14">The sequence shown here is derived from an EMBL/GenBank/DDBJ whole genome shotgun (WGS) entry which is preliminary data.</text>
</comment>
<evidence type="ECO:0000256" key="6">
    <source>
        <dbReference type="ARBA" id="ARBA00022605"/>
    </source>
</evidence>
<gene>
    <name evidence="12 14" type="primary">dapA</name>
    <name evidence="14" type="ORF">AAD027_06480</name>
</gene>
<dbReference type="PANTHER" id="PTHR12128:SF66">
    <property type="entry name" value="4-HYDROXY-2-OXOGLUTARATE ALDOLASE, MITOCHONDRIAL"/>
    <property type="match status" value="1"/>
</dbReference>
<evidence type="ECO:0000256" key="10">
    <source>
        <dbReference type="ARBA" id="ARBA00023270"/>
    </source>
</evidence>
<keyword evidence="9 12" id="KW-0456">Lyase</keyword>
<keyword evidence="8 12" id="KW-0457">Lysine biosynthesis</keyword>
<evidence type="ECO:0000256" key="3">
    <source>
        <dbReference type="ARBA" id="ARBA00007592"/>
    </source>
</evidence>
<name>A0ABU9IZF5_9GAMM</name>
<dbReference type="PROSITE" id="PS00666">
    <property type="entry name" value="DHDPS_2"/>
    <property type="match status" value="1"/>
</dbReference>
<sequence length="307" mass="31973">MHLFGSITALATPFTATGELDLDAWRRLLKQQLDGGTQGVVVAGSTGEAAALSDEEYDTLLGIAVEVIGGPVSRRIIPVLAGTGQMNTAKTIAATRRAAAVGAEFALVVTPPYVRPTQAGLIAHYRAVADQGGLPVVLYNVPGRTGCDLLPETVAELVDHPNIVGIKEARAEPERMAALLALRSDSFAIFSGDDATASRAMLAGADGLISVGSNALPASFRRLCDISRQGQSAAAAELDARLQEIYGFLSVEPNPIPVKALLQRQGIGEGLRLPLQPLSAAHHSTADRLATLVASLEAQSSRETIAA</sequence>
<comment type="catalytic activity">
    <reaction evidence="11 12">
        <text>L-aspartate 4-semialdehyde + pyruvate = (2S,4S)-4-hydroxy-2,3,4,5-tetrahydrodipicolinate + H2O + H(+)</text>
        <dbReference type="Rhea" id="RHEA:34171"/>
        <dbReference type="ChEBI" id="CHEBI:15361"/>
        <dbReference type="ChEBI" id="CHEBI:15377"/>
        <dbReference type="ChEBI" id="CHEBI:15378"/>
        <dbReference type="ChEBI" id="CHEBI:67139"/>
        <dbReference type="ChEBI" id="CHEBI:537519"/>
        <dbReference type="EC" id="4.3.3.7"/>
    </reaction>
</comment>
<evidence type="ECO:0000256" key="8">
    <source>
        <dbReference type="ARBA" id="ARBA00023154"/>
    </source>
</evidence>
<dbReference type="InterPro" id="IPR005263">
    <property type="entry name" value="DapA"/>
</dbReference>
<dbReference type="SUPFAM" id="SSF51569">
    <property type="entry name" value="Aldolase"/>
    <property type="match status" value="1"/>
</dbReference>
<dbReference type="InterPro" id="IPR013785">
    <property type="entry name" value="Aldolase_TIM"/>
</dbReference>
<feature type="site" description="Part of a proton relay during catalysis" evidence="12">
    <location>
        <position position="45"/>
    </location>
</feature>
<keyword evidence="5 12" id="KW-0963">Cytoplasm</keyword>
<dbReference type="InterPro" id="IPR002220">
    <property type="entry name" value="DapA-like"/>
</dbReference>
<keyword evidence="7 12" id="KW-0220">Diaminopimelate biosynthesis</keyword>
<evidence type="ECO:0000256" key="13">
    <source>
        <dbReference type="PIRNR" id="PIRNR001365"/>
    </source>
</evidence>
<comment type="function">
    <text evidence="1 12">Catalyzes the condensation of (S)-aspartate-beta-semialdehyde [(S)-ASA] and pyruvate to 4-hydroxy-tetrahydrodipicolinate (HTPA).</text>
</comment>
<reference evidence="14 15" key="1">
    <citation type="submission" date="2024-04" db="EMBL/GenBank/DDBJ databases">
        <title>Draft genome sequence of Pseudoxanthomonas putridarboris WD12.</title>
        <authorList>
            <person name="Oh J."/>
        </authorList>
    </citation>
    <scope>NUCLEOTIDE SEQUENCE [LARGE SCALE GENOMIC DNA]</scope>
    <source>
        <strain evidence="14 15">WD12</strain>
    </source>
</reference>
<proteinExistence type="inferred from homology"/>
<feature type="binding site" evidence="12">
    <location>
        <position position="209"/>
    </location>
    <ligand>
        <name>pyruvate</name>
        <dbReference type="ChEBI" id="CHEBI:15361"/>
    </ligand>
</feature>
<dbReference type="EC" id="4.3.3.7" evidence="4 12"/>
<evidence type="ECO:0000313" key="15">
    <source>
        <dbReference type="Proteomes" id="UP001459204"/>
    </source>
</evidence>
<evidence type="ECO:0000256" key="5">
    <source>
        <dbReference type="ARBA" id="ARBA00022490"/>
    </source>
</evidence>
<evidence type="ECO:0000256" key="12">
    <source>
        <dbReference type="HAMAP-Rule" id="MF_00418"/>
    </source>
</evidence>
<feature type="site" description="Part of a proton relay during catalysis" evidence="12">
    <location>
        <position position="113"/>
    </location>
</feature>
<keyword evidence="6 12" id="KW-0028">Amino-acid biosynthesis</keyword>
<feature type="active site" description="Proton donor/acceptor" evidence="12">
    <location>
        <position position="139"/>
    </location>
</feature>
<dbReference type="PANTHER" id="PTHR12128">
    <property type="entry name" value="DIHYDRODIPICOLINATE SYNTHASE"/>
    <property type="match status" value="1"/>
</dbReference>
<evidence type="ECO:0000313" key="14">
    <source>
        <dbReference type="EMBL" id="MEL1264019.1"/>
    </source>
</evidence>
<evidence type="ECO:0000256" key="9">
    <source>
        <dbReference type="ARBA" id="ARBA00023239"/>
    </source>
</evidence>
<accession>A0ABU9IZF5</accession>